<protein>
    <recommendedName>
        <fullName evidence="2">START domain-containing protein</fullName>
    </recommendedName>
</protein>
<dbReference type="InterPro" id="IPR002913">
    <property type="entry name" value="START_lipid-bd_dom"/>
</dbReference>
<dbReference type="InterPro" id="IPR051213">
    <property type="entry name" value="START_lipid_transfer"/>
</dbReference>
<dbReference type="Proteomes" id="UP000244223">
    <property type="component" value="Unassembled WGS sequence"/>
</dbReference>
<feature type="signal peptide" evidence="1">
    <location>
        <begin position="1"/>
        <end position="23"/>
    </location>
</feature>
<evidence type="ECO:0000259" key="2">
    <source>
        <dbReference type="PROSITE" id="PS50848"/>
    </source>
</evidence>
<dbReference type="GO" id="GO:0008289">
    <property type="term" value="F:lipid binding"/>
    <property type="evidence" value="ECO:0007669"/>
    <property type="project" value="InterPro"/>
</dbReference>
<gene>
    <name evidence="3" type="ORF">C8N29_11050</name>
</gene>
<feature type="chain" id="PRO_5015475291" description="START domain-containing protein" evidence="1">
    <location>
        <begin position="24"/>
        <end position="239"/>
    </location>
</feature>
<dbReference type="SUPFAM" id="SSF55961">
    <property type="entry name" value="Bet v1-like"/>
    <property type="match status" value="1"/>
</dbReference>
<dbReference type="InterPro" id="IPR028347">
    <property type="entry name" value="START_dom_prot"/>
</dbReference>
<dbReference type="PROSITE" id="PS50848">
    <property type="entry name" value="START"/>
    <property type="match status" value="1"/>
</dbReference>
<dbReference type="PANTHER" id="PTHR19308:SF14">
    <property type="entry name" value="START DOMAIN-CONTAINING PROTEIN"/>
    <property type="match status" value="1"/>
</dbReference>
<proteinExistence type="predicted"/>
<dbReference type="PIRSF" id="PIRSF039033">
    <property type="entry name" value="START_dom"/>
    <property type="match status" value="1"/>
</dbReference>
<dbReference type="RefSeq" id="WP_107866061.1">
    <property type="nucleotide sequence ID" value="NZ_QAON01000010.1"/>
</dbReference>
<name>A0A2T5IY40_9GAMM</name>
<comment type="caution">
    <text evidence="3">The sequence shown here is derived from an EMBL/GenBank/DDBJ whole genome shotgun (WGS) entry which is preliminary data.</text>
</comment>
<organism evidence="3 4">
    <name type="scientific">Agitococcus lubricus</name>
    <dbReference type="NCBI Taxonomy" id="1077255"/>
    <lineage>
        <taxon>Bacteria</taxon>
        <taxon>Pseudomonadati</taxon>
        <taxon>Pseudomonadota</taxon>
        <taxon>Gammaproteobacteria</taxon>
        <taxon>Moraxellales</taxon>
        <taxon>Moraxellaceae</taxon>
        <taxon>Agitococcus</taxon>
    </lineage>
</organism>
<reference evidence="3 4" key="1">
    <citation type="submission" date="2018-04" db="EMBL/GenBank/DDBJ databases">
        <title>Genomic Encyclopedia of Archaeal and Bacterial Type Strains, Phase II (KMG-II): from individual species to whole genera.</title>
        <authorList>
            <person name="Goeker M."/>
        </authorList>
    </citation>
    <scope>NUCLEOTIDE SEQUENCE [LARGE SCALE GENOMIC DNA]</scope>
    <source>
        <strain evidence="3 4">DSM 5822</strain>
    </source>
</reference>
<feature type="domain" description="START" evidence="2">
    <location>
        <begin position="38"/>
        <end position="221"/>
    </location>
</feature>
<dbReference type="Gene3D" id="3.30.530.20">
    <property type="match status" value="1"/>
</dbReference>
<keyword evidence="1" id="KW-0732">Signal</keyword>
<accession>A0A2T5IY40</accession>
<dbReference type="AlphaFoldDB" id="A0A2T5IY40"/>
<sequence>MVKKLLYAALTSCLLLTATPSIAEDDLEDFRSQLTNQWQLVKNDRMRNIKAYARLEDGKRYRSFKVEAVLDTTVESLARVLLDFDNYTRWFWKTRESKLIRQNSSTEYFVYMVHDAPYGLPDRDTVIKGTIEPQSKNKPYLTLKVTAVPDMLPAKPPLVRMVAEEMSIKFTPLPDNQVEMITEGYFDPGGVVPAWAANFVQRNAPYAVLLALQRMTQKDEYLHSKQPLPFPIYNYNELP</sequence>
<evidence type="ECO:0000313" key="3">
    <source>
        <dbReference type="EMBL" id="PTQ88901.1"/>
    </source>
</evidence>
<dbReference type="GO" id="GO:0005737">
    <property type="term" value="C:cytoplasm"/>
    <property type="evidence" value="ECO:0007669"/>
    <property type="project" value="UniProtKB-ARBA"/>
</dbReference>
<keyword evidence="4" id="KW-1185">Reference proteome</keyword>
<evidence type="ECO:0000313" key="4">
    <source>
        <dbReference type="Proteomes" id="UP000244223"/>
    </source>
</evidence>
<dbReference type="PANTHER" id="PTHR19308">
    <property type="entry name" value="PHOSPHATIDYLCHOLINE TRANSFER PROTEIN"/>
    <property type="match status" value="1"/>
</dbReference>
<dbReference type="EMBL" id="QAON01000010">
    <property type="protein sequence ID" value="PTQ88901.1"/>
    <property type="molecule type" value="Genomic_DNA"/>
</dbReference>
<dbReference type="OrthoDB" id="1845996at2"/>
<evidence type="ECO:0000256" key="1">
    <source>
        <dbReference type="SAM" id="SignalP"/>
    </source>
</evidence>
<dbReference type="InterPro" id="IPR023393">
    <property type="entry name" value="START-like_dom_sf"/>
</dbReference>